<evidence type="ECO:0000256" key="2">
    <source>
        <dbReference type="ARBA" id="ARBA00022664"/>
    </source>
</evidence>
<dbReference type="SUPFAM" id="SSF50249">
    <property type="entry name" value="Nucleic acid-binding proteins"/>
    <property type="match status" value="1"/>
</dbReference>
<dbReference type="GO" id="GO:0004721">
    <property type="term" value="F:phosphoprotein phosphatase activity"/>
    <property type="evidence" value="ECO:0007669"/>
    <property type="project" value="UniProtKB-UniRule"/>
</dbReference>
<dbReference type="InterPro" id="IPR013846">
    <property type="entry name" value="mRNA_cap_enzyme_C"/>
</dbReference>
<dbReference type="SUPFAM" id="SSF56091">
    <property type="entry name" value="DNA ligase/mRNA capping enzyme, catalytic domain"/>
    <property type="match status" value="1"/>
</dbReference>
<gene>
    <name evidence="16" type="ORF">WN48_08067</name>
</gene>
<evidence type="ECO:0000313" key="17">
    <source>
        <dbReference type="Proteomes" id="UP000250275"/>
    </source>
</evidence>
<feature type="binding site" evidence="13">
    <location>
        <begin position="341"/>
        <end position="343"/>
    </location>
    <ligand>
        <name>GTP</name>
        <dbReference type="ChEBI" id="CHEBI:37565"/>
    </ligand>
</feature>
<dbReference type="PANTHER" id="PTHR10367">
    <property type="entry name" value="MRNA-CAPPING ENZYME"/>
    <property type="match status" value="1"/>
</dbReference>
<dbReference type="Proteomes" id="UP000250275">
    <property type="component" value="Unassembled WGS sequence"/>
</dbReference>
<comment type="function">
    <text evidence="10">Bifunctional mRNA-capping enzyme exhibiting RNA 5'-triphosphate monophosphatase activity in the N-terminal part and mRNA guanylyltransferase activity in the C-terminal part. Catalyzes the first two steps of cap formation: by removing the gamma-phosphate from the 5'-triphosphate end of nascent mRNA to yield a diphosphate end, and by transferring the GMP moiety of GTP to the 5'-diphosphate terminus of RNA via a covalent enzyme-GMP reaction intermediate.</text>
</comment>
<feature type="binding site" evidence="13">
    <location>
        <position position="299"/>
    </location>
    <ligand>
        <name>GTP</name>
        <dbReference type="ChEBI" id="CHEBI:37565"/>
    </ligand>
</feature>
<dbReference type="GO" id="GO:0004651">
    <property type="term" value="F:polynucleotide 5'-phosphatase activity"/>
    <property type="evidence" value="ECO:0007669"/>
    <property type="project" value="UniProtKB-UniRule"/>
</dbReference>
<name>A0A310SGT9_9HYME</name>
<dbReference type="CDD" id="cd07895">
    <property type="entry name" value="Adenylation_mRNA_capping"/>
    <property type="match status" value="1"/>
</dbReference>
<dbReference type="OrthoDB" id="200924at2759"/>
<evidence type="ECO:0000259" key="15">
    <source>
        <dbReference type="PROSITE" id="PS50056"/>
    </source>
</evidence>
<dbReference type="PIRSF" id="PIRSF036958">
    <property type="entry name" value="mRNA_capping_HCE"/>
    <property type="match status" value="1"/>
</dbReference>
<keyword evidence="5 10" id="KW-0547">Nucleotide-binding</keyword>
<dbReference type="Pfam" id="PF01331">
    <property type="entry name" value="mRNA_cap_enzyme"/>
    <property type="match status" value="1"/>
</dbReference>
<dbReference type="EC" id="2.7.7.50" evidence="10"/>
<dbReference type="GO" id="GO:0005634">
    <property type="term" value="C:nucleus"/>
    <property type="evidence" value="ECO:0007669"/>
    <property type="project" value="UniProtKB-SubCell"/>
</dbReference>
<dbReference type="AlphaFoldDB" id="A0A310SGT9"/>
<dbReference type="InterPro" id="IPR001339">
    <property type="entry name" value="mRNA_cap_enzyme_adenylation"/>
</dbReference>
<keyword evidence="3 10" id="KW-0808">Transferase</keyword>
<dbReference type="InterPro" id="IPR000387">
    <property type="entry name" value="Tyr_Pase_dom"/>
</dbReference>
<dbReference type="PROSITE" id="PS50056">
    <property type="entry name" value="TYR_PHOSPHATASE_2"/>
    <property type="match status" value="1"/>
</dbReference>
<dbReference type="Pfam" id="PF03919">
    <property type="entry name" value="mRNA_cap_C"/>
    <property type="match status" value="1"/>
</dbReference>
<feature type="compositionally biased region" description="Acidic residues" evidence="14">
    <location>
        <begin position="200"/>
        <end position="211"/>
    </location>
</feature>
<dbReference type="GO" id="GO:0004484">
    <property type="term" value="F:mRNA guanylyltransferase activity"/>
    <property type="evidence" value="ECO:0007669"/>
    <property type="project" value="UniProtKB-UniRule"/>
</dbReference>
<dbReference type="GO" id="GO:0140818">
    <property type="term" value="F:mRNA 5'-triphosphate monophosphatase activity"/>
    <property type="evidence" value="ECO:0007669"/>
    <property type="project" value="UniProtKB-EC"/>
</dbReference>
<accession>A0A310SGT9</accession>
<dbReference type="InterPro" id="IPR016130">
    <property type="entry name" value="Tyr_Pase_AS"/>
</dbReference>
<evidence type="ECO:0000256" key="8">
    <source>
        <dbReference type="ARBA" id="ARBA00023242"/>
    </source>
</evidence>
<protein>
    <recommendedName>
        <fullName evidence="10">mRNA-capping enzyme</fullName>
    </recommendedName>
    <domain>
        <recommendedName>
            <fullName evidence="10">mRNA 5'-triphosphate monophosphatase</fullName>
            <ecNumber evidence="10">3.6.1.74</ecNumber>
        </recommendedName>
        <alternativeName>
            <fullName evidence="10">mRNA 5'-phosphatase</fullName>
        </alternativeName>
    </domain>
    <domain>
        <recommendedName>
            <fullName evidence="10">mRNA guanylyltransferase</fullName>
            <ecNumber evidence="10">2.7.7.50</ecNumber>
        </recommendedName>
        <alternativeName>
            <fullName evidence="10">GTP--RNA guanylyltransferase</fullName>
            <shortName evidence="10">GTase</shortName>
        </alternativeName>
    </domain>
</protein>
<reference evidence="16 17" key="1">
    <citation type="submission" date="2015-07" db="EMBL/GenBank/DDBJ databases">
        <title>The genome of Eufriesea mexicana.</title>
        <authorList>
            <person name="Pan H."/>
            <person name="Kapheim K."/>
        </authorList>
    </citation>
    <scope>NUCLEOTIDE SEQUENCE [LARGE SCALE GENOMIC DNA]</scope>
    <source>
        <strain evidence="16">0111107269</strain>
        <tissue evidence="16">Whole body</tissue>
    </source>
</reference>
<feature type="region of interest" description="Disordered" evidence="14">
    <location>
        <begin position="187"/>
        <end position="218"/>
    </location>
</feature>
<feature type="active site" description="N6-GMP-lysine intermediate" evidence="12">
    <location>
        <position position="294"/>
    </location>
</feature>
<feature type="active site" description="Phosphocysteine intermediate" evidence="11">
    <location>
        <position position="132"/>
    </location>
</feature>
<dbReference type="Gene3D" id="3.30.470.30">
    <property type="entry name" value="DNA ligase/mRNA capping enzyme"/>
    <property type="match status" value="1"/>
</dbReference>
<feature type="binding site" evidence="13">
    <location>
        <position position="315"/>
    </location>
    <ligand>
        <name>GTP</name>
        <dbReference type="ChEBI" id="CHEBI:37565"/>
    </ligand>
</feature>
<feature type="domain" description="Tyrosine specific protein phosphatases" evidence="15">
    <location>
        <begin position="110"/>
        <end position="177"/>
    </location>
</feature>
<feature type="binding site" evidence="13">
    <location>
        <begin position="458"/>
        <end position="460"/>
    </location>
    <ligand>
        <name>GTP</name>
        <dbReference type="ChEBI" id="CHEBI:37565"/>
    </ligand>
</feature>
<dbReference type="PANTHER" id="PTHR10367:SF17">
    <property type="entry name" value="MRNA-CAPPING ENZYME"/>
    <property type="match status" value="1"/>
</dbReference>
<evidence type="ECO:0000256" key="12">
    <source>
        <dbReference type="PIRSR" id="PIRSR036958-2"/>
    </source>
</evidence>
<dbReference type="GO" id="GO:0005524">
    <property type="term" value="F:ATP binding"/>
    <property type="evidence" value="ECO:0007669"/>
    <property type="project" value="InterPro"/>
</dbReference>
<proteinExistence type="inferred from homology"/>
<keyword evidence="10" id="KW-0378">Hydrolase</keyword>
<evidence type="ECO:0000256" key="9">
    <source>
        <dbReference type="ARBA" id="ARBA00044624"/>
    </source>
</evidence>
<dbReference type="InterPro" id="IPR017074">
    <property type="entry name" value="mRNA_cap_enz_bifunc"/>
</dbReference>
<dbReference type="EMBL" id="KQ764881">
    <property type="protein sequence ID" value="OAD54353.1"/>
    <property type="molecule type" value="Genomic_DNA"/>
</dbReference>
<evidence type="ECO:0000256" key="5">
    <source>
        <dbReference type="ARBA" id="ARBA00022741"/>
    </source>
</evidence>
<dbReference type="EC" id="3.6.1.74" evidence="10"/>
<evidence type="ECO:0000256" key="14">
    <source>
        <dbReference type="SAM" id="MobiDB-lite"/>
    </source>
</evidence>
<feature type="binding site" evidence="13">
    <location>
        <begin position="528"/>
        <end position="533"/>
    </location>
    <ligand>
        <name>GTP</name>
        <dbReference type="ChEBI" id="CHEBI:37565"/>
    </ligand>
</feature>
<keyword evidence="2 10" id="KW-0507">mRNA processing</keyword>
<dbReference type="CDD" id="cd17664">
    <property type="entry name" value="Mce1_N"/>
    <property type="match status" value="1"/>
</dbReference>
<dbReference type="InterPro" id="IPR051029">
    <property type="entry name" value="mRNA_Capping_Enz/RNA_Phosphat"/>
</dbReference>
<comment type="subcellular location">
    <subcellularLocation>
        <location evidence="1 10">Nucleus</location>
    </subcellularLocation>
</comment>
<comment type="similarity">
    <text evidence="10">In the N-terminal section; belongs to the non-receptor class of the protein-tyrosine phosphatase family.</text>
</comment>
<evidence type="ECO:0000256" key="3">
    <source>
        <dbReference type="ARBA" id="ARBA00022679"/>
    </source>
</evidence>
<dbReference type="Gene3D" id="3.90.190.10">
    <property type="entry name" value="Protein tyrosine phosphatase superfamily"/>
    <property type="match status" value="1"/>
</dbReference>
<dbReference type="GO" id="GO:0006370">
    <property type="term" value="P:7-methylguanosine mRNA capping"/>
    <property type="evidence" value="ECO:0007669"/>
    <property type="project" value="UniProtKB-UniRule"/>
</dbReference>
<dbReference type="PROSITE" id="PS00383">
    <property type="entry name" value="TYR_PHOSPHATASE_1"/>
    <property type="match status" value="1"/>
</dbReference>
<evidence type="ECO:0000313" key="16">
    <source>
        <dbReference type="EMBL" id="OAD54353.1"/>
    </source>
</evidence>
<keyword evidence="6 10" id="KW-0506">mRNA capping</keyword>
<evidence type="ECO:0000256" key="4">
    <source>
        <dbReference type="ARBA" id="ARBA00022695"/>
    </source>
</evidence>
<dbReference type="InterPro" id="IPR012340">
    <property type="entry name" value="NA-bd_OB-fold"/>
</dbReference>
<dbReference type="FunFam" id="3.90.190.10:FF:000040">
    <property type="entry name" value="mRNA-capping enzyme"/>
    <property type="match status" value="1"/>
</dbReference>
<dbReference type="FunFam" id="3.30.470.30:FF:000040">
    <property type="entry name" value="mRNA-capping enzyme"/>
    <property type="match status" value="1"/>
</dbReference>
<sequence length="583" mass="67584">MSNWEENSNPIPPRWLHCPRKAIKLIRNKFLAFKTPLSSKFDSQVPEECRFTIDMMMASLKSQKIKLGLWIDLTNTSRFYDKESLEAYGCKYLKLQCKGHGETPTEEQTKTFVHVCKKFILCHPLEIIGVHCTHGFNRTGFFIISYLVETDSTNVDAGLKEFAIARPPGIYKADYIQELFKRYDNMEVAPDPPPRPDWCLEYDDSDVEDRDEGSSTNVPTKKRKLEINNKNPVFMAGVDGVVPVLENKKLSKIQRRIQDICSWQSNGFPGSQPVSMDENNLRFLHDKPYMVSWKADGTRYMMLIQENGEVHFIDRDNSVFQVNGMSFPHPENETLKDTLLDGEMVIDKGNGKECARYLVYDIVMYNGEDVSKLPFYPNRYFFIERQVIGARSKAFMKRWLKKETEPFSVRLKQFWSVNQTAYLLSDRFSKKLPHEPDGLIFQPMKEPYKPGYSPEVLKWKPLSHNSVDFKLRIVVESGVGLIPTKVGYLFVGGRTEPFSKIKLTKQIKDLDNAIIECKYEDGQWIFMRVRTDKSFPNSVNTAFSVCKTILRPITTKVLLDYIDKHRFVQDDSDLMPPPSIRRK</sequence>
<dbReference type="GO" id="GO:0005525">
    <property type="term" value="F:GTP binding"/>
    <property type="evidence" value="ECO:0007669"/>
    <property type="project" value="UniProtKB-UniRule"/>
</dbReference>
<dbReference type="Gene3D" id="2.40.50.140">
    <property type="entry name" value="Nucleic acid-binding proteins"/>
    <property type="match status" value="1"/>
</dbReference>
<dbReference type="InterPro" id="IPR029021">
    <property type="entry name" value="Prot-tyrosine_phosphatase-like"/>
</dbReference>
<comment type="catalytic activity">
    <reaction evidence="10">
        <text>a 5'-end triphospho-ribonucleoside in mRNA + H2O = a 5'-end diphospho-ribonucleoside in mRNA + phosphate + H(+)</text>
        <dbReference type="Rhea" id="RHEA:67004"/>
        <dbReference type="Rhea" id="RHEA-COMP:17164"/>
        <dbReference type="Rhea" id="RHEA-COMP:17165"/>
        <dbReference type="ChEBI" id="CHEBI:15377"/>
        <dbReference type="ChEBI" id="CHEBI:15378"/>
        <dbReference type="ChEBI" id="CHEBI:43474"/>
        <dbReference type="ChEBI" id="CHEBI:167616"/>
        <dbReference type="ChEBI" id="CHEBI:167618"/>
        <dbReference type="EC" id="3.6.1.74"/>
    </reaction>
</comment>
<dbReference type="SUPFAM" id="SSF52799">
    <property type="entry name" value="(Phosphotyrosine protein) phosphatases II"/>
    <property type="match status" value="1"/>
</dbReference>
<organism evidence="16 17">
    <name type="scientific">Eufriesea mexicana</name>
    <dbReference type="NCBI Taxonomy" id="516756"/>
    <lineage>
        <taxon>Eukaryota</taxon>
        <taxon>Metazoa</taxon>
        <taxon>Ecdysozoa</taxon>
        <taxon>Arthropoda</taxon>
        <taxon>Hexapoda</taxon>
        <taxon>Insecta</taxon>
        <taxon>Pterygota</taxon>
        <taxon>Neoptera</taxon>
        <taxon>Endopterygota</taxon>
        <taxon>Hymenoptera</taxon>
        <taxon>Apocrita</taxon>
        <taxon>Aculeata</taxon>
        <taxon>Apoidea</taxon>
        <taxon>Anthophila</taxon>
        <taxon>Apidae</taxon>
        <taxon>Eufriesea</taxon>
    </lineage>
</organism>
<comment type="catalytic activity">
    <reaction evidence="9">
        <text>a 5'-end diphospho-ribonucleoside in mRNA + GTP + H(+) = a 5'-end (5'-triphosphoguanosine)-ribonucleoside in mRNA + diphosphate</text>
        <dbReference type="Rhea" id="RHEA:67012"/>
        <dbReference type="Rhea" id="RHEA-COMP:17165"/>
        <dbReference type="Rhea" id="RHEA-COMP:17166"/>
        <dbReference type="ChEBI" id="CHEBI:15378"/>
        <dbReference type="ChEBI" id="CHEBI:33019"/>
        <dbReference type="ChEBI" id="CHEBI:37565"/>
        <dbReference type="ChEBI" id="CHEBI:167616"/>
        <dbReference type="ChEBI" id="CHEBI:167617"/>
        <dbReference type="EC" id="2.7.7.50"/>
    </reaction>
    <physiologicalReaction direction="left-to-right" evidence="9">
        <dbReference type="Rhea" id="RHEA:67013"/>
    </physiologicalReaction>
</comment>
<dbReference type="FunFam" id="2.40.50.140:FF:000291">
    <property type="entry name" value="mRNA-capping enzyme"/>
    <property type="match status" value="1"/>
</dbReference>
<evidence type="ECO:0000256" key="10">
    <source>
        <dbReference type="PIRNR" id="PIRNR036958"/>
    </source>
</evidence>
<evidence type="ECO:0000256" key="13">
    <source>
        <dbReference type="PIRSR" id="PIRSR036958-3"/>
    </source>
</evidence>
<keyword evidence="7 10" id="KW-0342">GTP-binding</keyword>
<evidence type="ECO:0000256" key="7">
    <source>
        <dbReference type="ARBA" id="ARBA00023134"/>
    </source>
</evidence>
<evidence type="ECO:0000256" key="6">
    <source>
        <dbReference type="ARBA" id="ARBA00023042"/>
    </source>
</evidence>
<keyword evidence="8 10" id="KW-0539">Nucleus</keyword>
<comment type="similarity">
    <text evidence="10">In the C-terminal section; belongs to the eukaryotic GTase family.</text>
</comment>
<evidence type="ECO:0000256" key="11">
    <source>
        <dbReference type="PIRSR" id="PIRSR036958-1"/>
    </source>
</evidence>
<evidence type="ECO:0000256" key="1">
    <source>
        <dbReference type="ARBA" id="ARBA00004123"/>
    </source>
</evidence>
<keyword evidence="4 10" id="KW-0548">Nucleotidyltransferase</keyword>
<keyword evidence="17" id="KW-1185">Reference proteome</keyword>